<dbReference type="AlphaFoldDB" id="A0A9P8GPG8"/>
<reference evidence="1" key="1">
    <citation type="journal article" date="2021" name="J Fungi (Basel)">
        <title>Virulence traits and population genomics of the black yeast Aureobasidium melanogenum.</title>
        <authorList>
            <person name="Cernosa A."/>
            <person name="Sun X."/>
            <person name="Gostincar C."/>
            <person name="Fang C."/>
            <person name="Gunde-Cimerman N."/>
            <person name="Song Z."/>
        </authorList>
    </citation>
    <scope>NUCLEOTIDE SEQUENCE</scope>
    <source>
        <strain evidence="1">EXF-8016</strain>
    </source>
</reference>
<organism evidence="1 2">
    <name type="scientific">Aureobasidium melanogenum</name>
    <name type="common">Aureobasidium pullulans var. melanogenum</name>
    <dbReference type="NCBI Taxonomy" id="46634"/>
    <lineage>
        <taxon>Eukaryota</taxon>
        <taxon>Fungi</taxon>
        <taxon>Dikarya</taxon>
        <taxon>Ascomycota</taxon>
        <taxon>Pezizomycotina</taxon>
        <taxon>Dothideomycetes</taxon>
        <taxon>Dothideomycetidae</taxon>
        <taxon>Dothideales</taxon>
        <taxon>Saccotheciaceae</taxon>
        <taxon>Aureobasidium</taxon>
    </lineage>
</organism>
<name>A0A9P8GPG8_AURME</name>
<reference evidence="1" key="2">
    <citation type="submission" date="2021-08" db="EMBL/GenBank/DDBJ databases">
        <authorList>
            <person name="Gostincar C."/>
            <person name="Sun X."/>
            <person name="Song Z."/>
            <person name="Gunde-Cimerman N."/>
        </authorList>
    </citation>
    <scope>NUCLEOTIDE SEQUENCE</scope>
    <source>
        <strain evidence="1">EXF-8016</strain>
    </source>
</reference>
<dbReference type="Proteomes" id="UP000767238">
    <property type="component" value="Unassembled WGS sequence"/>
</dbReference>
<dbReference type="EMBL" id="JAHFYH010000001">
    <property type="protein sequence ID" value="KAH0237954.1"/>
    <property type="molecule type" value="Genomic_DNA"/>
</dbReference>
<evidence type="ECO:0000313" key="2">
    <source>
        <dbReference type="Proteomes" id="UP000767238"/>
    </source>
</evidence>
<accession>A0A9P8GPG8</accession>
<proteinExistence type="predicted"/>
<evidence type="ECO:0000313" key="1">
    <source>
        <dbReference type="EMBL" id="KAH0237954.1"/>
    </source>
</evidence>
<sequence>MVAGLRQVVACLFEETRADRRQCMQDARTVVHVWRILSTHNDAVACFQNNQRRKDQRTITVSSHCCASCSCGQYSPSHRSQAALGQQPRFQRFSLSQPYISPSALLSYTATIPSAHAQVIGLDSLYLSCPMPVSCFVSCAQFDASTLAGELVLGSLSRLSDYVSLALVMTVLLNAPLDTGQDGGDITQLTSGVDIGVEHGADKLDARGLIGVLLFEMHNESECAVLEGQAYQVMTLSAIGEAETPAGGRQTARTLKSRIKRRRAEVDILRGELRWMGVEQVEGSLKMRKRRRNGGDGSGQGRMDLAVRVTGEEGQTDADATLCTLGR</sequence>
<comment type="caution">
    <text evidence="1">The sequence shown here is derived from an EMBL/GenBank/DDBJ whole genome shotgun (WGS) entry which is preliminary data.</text>
</comment>
<feature type="non-terminal residue" evidence="1">
    <location>
        <position position="327"/>
    </location>
</feature>
<gene>
    <name evidence="1" type="ORF">KCV03_g267</name>
</gene>
<protein>
    <submittedName>
        <fullName evidence="1">Uncharacterized protein</fullName>
    </submittedName>
</protein>